<evidence type="ECO:0000256" key="2">
    <source>
        <dbReference type="ARBA" id="ARBA00022553"/>
    </source>
</evidence>
<proteinExistence type="inferred from homology"/>
<organism evidence="11 12">
    <name type="scientific">Pseudomonas taeanensis MS-3</name>
    <dbReference type="NCBI Taxonomy" id="1395571"/>
    <lineage>
        <taxon>Bacteria</taxon>
        <taxon>Pseudomonadati</taxon>
        <taxon>Pseudomonadota</taxon>
        <taxon>Gammaproteobacteria</taxon>
        <taxon>Pseudomonadales</taxon>
        <taxon>Pseudomonadaceae</taxon>
        <taxon>Pseudomonas</taxon>
    </lineage>
</organism>
<feature type="transmembrane region" description="Helical" evidence="10">
    <location>
        <begin position="254"/>
        <end position="274"/>
    </location>
</feature>
<comment type="similarity">
    <text evidence="10">Belongs to the NqrB/RnfD family.</text>
</comment>
<comment type="cofactor">
    <cofactor evidence="10">
        <name>FMN</name>
        <dbReference type="ChEBI" id="CHEBI:58210"/>
    </cofactor>
</comment>
<dbReference type="STRING" id="1395571.TMS3_0114565"/>
<dbReference type="eggNOG" id="COG4658">
    <property type="taxonomic scope" value="Bacteria"/>
</dbReference>
<keyword evidence="4 10" id="KW-0288">FMN</keyword>
<dbReference type="Proteomes" id="UP000030063">
    <property type="component" value="Unassembled WGS sequence"/>
</dbReference>
<comment type="caution">
    <text evidence="11">The sequence shown here is derived from an EMBL/GenBank/DDBJ whole genome shotgun (WGS) entry which is preliminary data.</text>
</comment>
<accession>A0A0A1YFK5</accession>
<feature type="transmembrane region" description="Helical" evidence="10">
    <location>
        <begin position="45"/>
        <end position="64"/>
    </location>
</feature>
<evidence type="ECO:0000256" key="4">
    <source>
        <dbReference type="ARBA" id="ARBA00022643"/>
    </source>
</evidence>
<evidence type="ECO:0000256" key="5">
    <source>
        <dbReference type="ARBA" id="ARBA00022692"/>
    </source>
</evidence>
<evidence type="ECO:0000313" key="12">
    <source>
        <dbReference type="Proteomes" id="UP000030063"/>
    </source>
</evidence>
<gene>
    <name evidence="10" type="primary">rnfD</name>
    <name evidence="11" type="ORF">TMS3_0114565</name>
</gene>
<dbReference type="HAMAP" id="MF_00462">
    <property type="entry name" value="RsxD_RnfD"/>
    <property type="match status" value="1"/>
</dbReference>
<dbReference type="EMBL" id="AWSQ01000004">
    <property type="protein sequence ID" value="KFX68717.1"/>
    <property type="molecule type" value="Genomic_DNA"/>
</dbReference>
<keyword evidence="6 10" id="KW-1278">Translocase</keyword>
<protein>
    <recommendedName>
        <fullName evidence="10">Ion-translocating oxidoreductase complex subunit D</fullName>
        <ecNumber evidence="10">7.-.-.-</ecNumber>
    </recommendedName>
    <alternativeName>
        <fullName evidence="10">Rnf electron transport complex subunit D</fullName>
    </alternativeName>
</protein>
<evidence type="ECO:0000256" key="3">
    <source>
        <dbReference type="ARBA" id="ARBA00022630"/>
    </source>
</evidence>
<evidence type="ECO:0000256" key="8">
    <source>
        <dbReference type="ARBA" id="ARBA00022989"/>
    </source>
</evidence>
<feature type="transmembrane region" description="Helical" evidence="10">
    <location>
        <begin position="20"/>
        <end position="39"/>
    </location>
</feature>
<evidence type="ECO:0000256" key="6">
    <source>
        <dbReference type="ARBA" id="ARBA00022967"/>
    </source>
</evidence>
<dbReference type="PANTHER" id="PTHR30578:SF0">
    <property type="entry name" value="ION-TRANSLOCATING OXIDOREDUCTASE COMPLEX SUBUNIT D"/>
    <property type="match status" value="1"/>
</dbReference>
<dbReference type="NCBIfam" id="TIGR01946">
    <property type="entry name" value="rnfD"/>
    <property type="match status" value="1"/>
</dbReference>
<comment type="function">
    <text evidence="10">Part of a membrane-bound complex that couples electron transfer with translocation of ions across the membrane.</text>
</comment>
<keyword evidence="3 10" id="KW-0285">Flavoprotein</keyword>
<feature type="modified residue" description="FMN phosphoryl threonine" evidence="10">
    <location>
        <position position="171"/>
    </location>
</feature>
<keyword evidence="8 10" id="KW-1133">Transmembrane helix</keyword>
<dbReference type="Pfam" id="PF03116">
    <property type="entry name" value="NQR2_RnfD_RnfE"/>
    <property type="match status" value="1"/>
</dbReference>
<dbReference type="OrthoDB" id="9776359at2"/>
<dbReference type="GO" id="GO:0005886">
    <property type="term" value="C:plasma membrane"/>
    <property type="evidence" value="ECO:0007669"/>
    <property type="project" value="UniProtKB-SubCell"/>
</dbReference>
<evidence type="ECO:0000256" key="7">
    <source>
        <dbReference type="ARBA" id="ARBA00022982"/>
    </source>
</evidence>
<comment type="subcellular location">
    <subcellularLocation>
        <location evidence="10">Cell inner membrane</location>
        <topology evidence="10">Multi-pass membrane protein</topology>
    </subcellularLocation>
</comment>
<comment type="subunit">
    <text evidence="10">The complex is composed of six subunits: RnfA, RnfB, RnfC, RnfD, RnfE and RnfG.</text>
</comment>
<feature type="transmembrane region" description="Helical" evidence="10">
    <location>
        <begin position="197"/>
        <end position="217"/>
    </location>
</feature>
<evidence type="ECO:0000256" key="9">
    <source>
        <dbReference type="ARBA" id="ARBA00023136"/>
    </source>
</evidence>
<keyword evidence="5 10" id="KW-0812">Transmembrane</keyword>
<sequence>MALPRITSPHAKGSNRTQQVMLQVLLATLPGVFALSWLFGFGTLINLLWASACALGFEAAILALRQRPLGFYLNDYSALVTAVLLALALPPYSPWWLTLIATGFAIVFGKQLYGGLGQNPFNPAMLGYVVVLISFPVEMTSWPAPHRVGLLDGLQHILGIAALPDGWTQATALDALKINKSLTIDELWAQHPAFGRFGGASVEAVNLAFLAGGLYLLHKRLFTWHAPVAMLAALALMSLLFWNGSGSDSHGSPLFHLLSGATMLGAFFIVTDPVSGATSNLGRLIFGFGVGVLVYIIRAWGGYPDGMAFAVLLMNLAAPTIDYYTRPRTYGHRKPTRGFKLGE</sequence>
<feature type="transmembrane region" description="Helical" evidence="10">
    <location>
        <begin position="281"/>
        <end position="300"/>
    </location>
</feature>
<dbReference type="EC" id="7.-.-.-" evidence="10"/>
<dbReference type="PANTHER" id="PTHR30578">
    <property type="entry name" value="ELECTRON TRANSPORT COMPLEX PROTEIN RNFD"/>
    <property type="match status" value="1"/>
</dbReference>
<feature type="transmembrane region" description="Helical" evidence="10">
    <location>
        <begin position="306"/>
        <end position="324"/>
    </location>
</feature>
<dbReference type="InterPro" id="IPR004338">
    <property type="entry name" value="NqrB/RnfD"/>
</dbReference>
<evidence type="ECO:0000256" key="10">
    <source>
        <dbReference type="HAMAP-Rule" id="MF_00462"/>
    </source>
</evidence>
<dbReference type="GO" id="GO:0022900">
    <property type="term" value="P:electron transport chain"/>
    <property type="evidence" value="ECO:0007669"/>
    <property type="project" value="UniProtKB-UniRule"/>
</dbReference>
<keyword evidence="10" id="KW-0997">Cell inner membrane</keyword>
<dbReference type="RefSeq" id="WP_025165939.1">
    <property type="nucleotide sequence ID" value="NZ_AWSQ01000004.1"/>
</dbReference>
<dbReference type="InterPro" id="IPR011303">
    <property type="entry name" value="RnfD_bac"/>
</dbReference>
<feature type="transmembrane region" description="Helical" evidence="10">
    <location>
        <begin position="224"/>
        <end position="242"/>
    </location>
</feature>
<keyword evidence="12" id="KW-1185">Reference proteome</keyword>
<keyword evidence="2 10" id="KW-0597">Phosphoprotein</keyword>
<keyword evidence="1 10" id="KW-0813">Transport</keyword>
<reference evidence="11 12" key="1">
    <citation type="journal article" date="2014" name="Genome Announc.">
        <title>Draft Genome Sequence of Petroleum Oil-Degrading Marine Bacterium Pseudomonas taeanensis Strain MS-3, Isolated from a Crude Oil-Contaminated Seashore.</title>
        <authorList>
            <person name="Lee S.Y."/>
            <person name="Kim S.H."/>
            <person name="Lee D.G."/>
            <person name="Shin S."/>
            <person name="Yun S.H."/>
            <person name="Choi C.W."/>
            <person name="Chung Y.H."/>
            <person name="Choi J.S."/>
            <person name="Kahng H.Y."/>
            <person name="Kim S.I."/>
        </authorList>
    </citation>
    <scope>NUCLEOTIDE SEQUENCE [LARGE SCALE GENOMIC DNA]</scope>
    <source>
        <strain evidence="11 12">MS-3</strain>
    </source>
</reference>
<feature type="transmembrane region" description="Helical" evidence="10">
    <location>
        <begin position="95"/>
        <end position="113"/>
    </location>
</feature>
<dbReference type="AlphaFoldDB" id="A0A0A1YFK5"/>
<evidence type="ECO:0000313" key="11">
    <source>
        <dbReference type="EMBL" id="KFX68717.1"/>
    </source>
</evidence>
<keyword evidence="10" id="KW-1003">Cell membrane</keyword>
<name>A0A0A1YFK5_9PSED</name>
<dbReference type="GO" id="GO:0055085">
    <property type="term" value="P:transmembrane transport"/>
    <property type="evidence" value="ECO:0007669"/>
    <property type="project" value="InterPro"/>
</dbReference>
<evidence type="ECO:0000256" key="1">
    <source>
        <dbReference type="ARBA" id="ARBA00022448"/>
    </source>
</evidence>
<keyword evidence="7 10" id="KW-0249">Electron transport</keyword>
<feature type="transmembrane region" description="Helical" evidence="10">
    <location>
        <begin position="125"/>
        <end position="144"/>
    </location>
</feature>
<feature type="transmembrane region" description="Helical" evidence="10">
    <location>
        <begin position="71"/>
        <end position="89"/>
    </location>
</feature>
<keyword evidence="9 10" id="KW-0472">Membrane</keyword>